<evidence type="ECO:0000256" key="1">
    <source>
        <dbReference type="PIRSR" id="PIRSR000097-1"/>
    </source>
</evidence>
<sequence length="349" mass="39329">MSEELKTTFVMAEDGVDPNIVPKKKLNNGEAMPAIGMGTFGSDRFTNVQIANAVVGAAEFGQRAFDCASVYGNEKEIGVALKVIQDGGVPREELYITSKVWNDMHGEGEVIKSCKQSLEDLQLDYLDLYLVHWPFPNFHAKGCSVDSRSPDAKPYIHENFMKTWAQMEQLVEMGLVKTIGTSNMTQAKMELLLRDCKIKPAVTEMELHPHFQQQALFDYYVSKEIQPIGFCPIGSPTRPDRDKTETDTVDIEDPVVKKIAERLGVHPAVVCIKWAVQRGQIPIPFSVFEPEYRSNLKCALPDYMAISSEEMTELAAIDKNCRLIKGQVFLWKDGQTWEDLWDEDDIIAD</sequence>
<organism evidence="5 6">
    <name type="scientific">Pontiella desulfatans</name>
    <dbReference type="NCBI Taxonomy" id="2750659"/>
    <lineage>
        <taxon>Bacteria</taxon>
        <taxon>Pseudomonadati</taxon>
        <taxon>Kiritimatiellota</taxon>
        <taxon>Kiritimatiellia</taxon>
        <taxon>Kiritimatiellales</taxon>
        <taxon>Pontiellaceae</taxon>
        <taxon>Pontiella</taxon>
    </lineage>
</organism>
<dbReference type="EMBL" id="CAAHFG010000001">
    <property type="protein sequence ID" value="VGO14343.1"/>
    <property type="molecule type" value="Genomic_DNA"/>
</dbReference>
<reference evidence="5 6" key="1">
    <citation type="submission" date="2019-04" db="EMBL/GenBank/DDBJ databases">
        <authorList>
            <person name="Van Vliet M D."/>
        </authorList>
    </citation>
    <scope>NUCLEOTIDE SEQUENCE [LARGE SCALE GENOMIC DNA]</scope>
    <source>
        <strain evidence="5 6">F1</strain>
    </source>
</reference>
<evidence type="ECO:0000313" key="5">
    <source>
        <dbReference type="EMBL" id="VGO14343.1"/>
    </source>
</evidence>
<dbReference type="SUPFAM" id="SSF51430">
    <property type="entry name" value="NAD(P)-linked oxidoreductase"/>
    <property type="match status" value="1"/>
</dbReference>
<dbReference type="Proteomes" id="UP000366872">
    <property type="component" value="Unassembled WGS sequence"/>
</dbReference>
<dbReference type="PRINTS" id="PR00069">
    <property type="entry name" value="ALDKETRDTASE"/>
</dbReference>
<dbReference type="PIRSF" id="PIRSF000097">
    <property type="entry name" value="AKR"/>
    <property type="match status" value="1"/>
</dbReference>
<evidence type="ECO:0000256" key="3">
    <source>
        <dbReference type="PIRSR" id="PIRSR000097-3"/>
    </source>
</evidence>
<dbReference type="Gene3D" id="3.20.20.100">
    <property type="entry name" value="NADP-dependent oxidoreductase domain"/>
    <property type="match status" value="1"/>
</dbReference>
<evidence type="ECO:0000259" key="4">
    <source>
        <dbReference type="Pfam" id="PF00248"/>
    </source>
</evidence>
<dbReference type="InterPro" id="IPR020471">
    <property type="entry name" value="AKR"/>
</dbReference>
<evidence type="ECO:0000256" key="2">
    <source>
        <dbReference type="PIRSR" id="PIRSR000097-2"/>
    </source>
</evidence>
<dbReference type="InterPro" id="IPR023210">
    <property type="entry name" value="NADP_OxRdtase_dom"/>
</dbReference>
<dbReference type="Pfam" id="PF00248">
    <property type="entry name" value="Aldo_ket_red"/>
    <property type="match status" value="1"/>
</dbReference>
<dbReference type="AlphaFoldDB" id="A0A6C2U378"/>
<accession>A0A6C2U378</accession>
<name>A0A6C2U378_PONDE</name>
<feature type="site" description="Lowers pKa of active site Tyr" evidence="3">
    <location>
        <position position="99"/>
    </location>
</feature>
<keyword evidence="6" id="KW-1185">Reference proteome</keyword>
<feature type="active site" description="Proton donor" evidence="1">
    <location>
        <position position="71"/>
    </location>
</feature>
<gene>
    <name evidence="5" type="ORF">PDESU_02902</name>
</gene>
<proteinExistence type="predicted"/>
<dbReference type="PANTHER" id="PTHR11732">
    <property type="entry name" value="ALDO/KETO REDUCTASE"/>
    <property type="match status" value="1"/>
</dbReference>
<feature type="binding site" evidence="2">
    <location>
        <position position="132"/>
    </location>
    <ligand>
        <name>substrate</name>
    </ligand>
</feature>
<protein>
    <submittedName>
        <fullName evidence="5">Aldo/keto reductase</fullName>
    </submittedName>
</protein>
<feature type="domain" description="NADP-dependent oxidoreductase" evidence="4">
    <location>
        <begin position="35"/>
        <end position="317"/>
    </location>
</feature>
<dbReference type="InterPro" id="IPR036812">
    <property type="entry name" value="NAD(P)_OxRdtase_dom_sf"/>
</dbReference>
<dbReference type="GO" id="GO:0016491">
    <property type="term" value="F:oxidoreductase activity"/>
    <property type="evidence" value="ECO:0007669"/>
    <property type="project" value="InterPro"/>
</dbReference>
<evidence type="ECO:0000313" key="6">
    <source>
        <dbReference type="Proteomes" id="UP000366872"/>
    </source>
</evidence>